<proteinExistence type="predicted"/>
<dbReference type="SUPFAM" id="SSF52499">
    <property type="entry name" value="Isochorismatase-like hydrolases"/>
    <property type="match status" value="1"/>
</dbReference>
<gene>
    <name evidence="1" type="ORF">ABIF63_005755</name>
</gene>
<evidence type="ECO:0008006" key="3">
    <source>
        <dbReference type="Google" id="ProtNLM"/>
    </source>
</evidence>
<dbReference type="InterPro" id="IPR053152">
    <property type="entry name" value="Hydrolase_YcaC-like"/>
</dbReference>
<keyword evidence="2" id="KW-1185">Reference proteome</keyword>
<comment type="caution">
    <text evidence="1">The sequence shown here is derived from an EMBL/GenBank/DDBJ whole genome shotgun (WGS) entry which is preliminary data.</text>
</comment>
<dbReference type="PANTHER" id="PTHR43559">
    <property type="entry name" value="HYDROLASE YCAC-RELATED"/>
    <property type="match status" value="1"/>
</dbReference>
<organism evidence="1 2">
    <name type="scientific">Bradyrhizobium japonicum</name>
    <dbReference type="NCBI Taxonomy" id="375"/>
    <lineage>
        <taxon>Bacteria</taxon>
        <taxon>Pseudomonadati</taxon>
        <taxon>Pseudomonadota</taxon>
        <taxon>Alphaproteobacteria</taxon>
        <taxon>Hyphomicrobiales</taxon>
        <taxon>Nitrobacteraceae</taxon>
        <taxon>Bradyrhizobium</taxon>
    </lineage>
</organism>
<dbReference type="EMBL" id="JBEPTQ010000002">
    <property type="protein sequence ID" value="MET4721649.1"/>
    <property type="molecule type" value="Genomic_DNA"/>
</dbReference>
<dbReference type="Proteomes" id="UP001549291">
    <property type="component" value="Unassembled WGS sequence"/>
</dbReference>
<evidence type="ECO:0000313" key="2">
    <source>
        <dbReference type="Proteomes" id="UP001549291"/>
    </source>
</evidence>
<dbReference type="PANTHER" id="PTHR43559:SF1">
    <property type="entry name" value="HYDROLASE"/>
    <property type="match status" value="1"/>
</dbReference>
<evidence type="ECO:0000313" key="1">
    <source>
        <dbReference type="EMBL" id="MET4721649.1"/>
    </source>
</evidence>
<sequence length="158" mass="17451">MPTSLLQHVSPEDAALVIDFQPQLFMGVENHDRLKLRSNPQIIAKAAKLFKFPTLLMTVTANASAGPFVPEVAKDVFPNDPIQDRAAINAWLDSGFSAVEATGPKAAGHHRRRDGHRQGAHRLPHQCLLLEVGTRRKHQAEVTGRPKGASVWMNQREV</sequence>
<reference evidence="1 2" key="1">
    <citation type="submission" date="2024-06" db="EMBL/GenBank/DDBJ databases">
        <title>Genomic Encyclopedia of Type Strains, Phase V (KMG-V): Genome sequencing to study the core and pangenomes of soil and plant-associated prokaryotes.</title>
        <authorList>
            <person name="Whitman W."/>
        </authorList>
    </citation>
    <scope>NUCLEOTIDE SEQUENCE [LARGE SCALE GENOMIC DNA]</scope>
    <source>
        <strain evidence="1 2">USDA 160</strain>
    </source>
</reference>
<dbReference type="RefSeq" id="WP_312017553.1">
    <property type="nucleotide sequence ID" value="NZ_CP066351.1"/>
</dbReference>
<dbReference type="Gene3D" id="3.40.50.850">
    <property type="entry name" value="Isochorismatase-like"/>
    <property type="match status" value="1"/>
</dbReference>
<name>A0ABV2RXI2_BRAJP</name>
<accession>A0ABV2RXI2</accession>
<dbReference type="InterPro" id="IPR036380">
    <property type="entry name" value="Isochorismatase-like_sf"/>
</dbReference>
<protein>
    <recommendedName>
        <fullName evidence="3">Isochorismatase-like domain-containing protein</fullName>
    </recommendedName>
</protein>